<dbReference type="EMBL" id="CDRZ01000250">
    <property type="protein sequence ID" value="CEO89594.1"/>
    <property type="molecule type" value="Genomic_DNA"/>
</dbReference>
<proteinExistence type="predicted"/>
<organism evidence="1 2">
    <name type="scientific">Syntrophaceticus schinkii</name>
    <dbReference type="NCBI Taxonomy" id="499207"/>
    <lineage>
        <taxon>Bacteria</taxon>
        <taxon>Bacillati</taxon>
        <taxon>Bacillota</taxon>
        <taxon>Clostridia</taxon>
        <taxon>Thermoanaerobacterales</taxon>
        <taxon>Thermoanaerobacterales Family III. Incertae Sedis</taxon>
        <taxon>Syntrophaceticus</taxon>
    </lineage>
</organism>
<dbReference type="AlphaFoldDB" id="A0A0B7MG49"/>
<reference evidence="2" key="1">
    <citation type="submission" date="2015-01" db="EMBL/GenBank/DDBJ databases">
        <authorList>
            <person name="Manzoor Shahid"/>
            <person name="Zubair Saima"/>
        </authorList>
    </citation>
    <scope>NUCLEOTIDE SEQUENCE [LARGE SCALE GENOMIC DNA]</scope>
    <source>
        <strain evidence="2">Sp3</strain>
    </source>
</reference>
<dbReference type="RefSeq" id="WP_044665495.1">
    <property type="nucleotide sequence ID" value="NZ_CDRZ01000250.1"/>
</dbReference>
<evidence type="ECO:0008006" key="3">
    <source>
        <dbReference type="Google" id="ProtNLM"/>
    </source>
</evidence>
<keyword evidence="2" id="KW-1185">Reference proteome</keyword>
<dbReference type="OrthoDB" id="9798371at2"/>
<dbReference type="InterPro" id="IPR036069">
    <property type="entry name" value="DUF34/NIF3_sf"/>
</dbReference>
<accession>A0A0B7MG49</accession>
<name>A0A0B7MG49_9FIRM</name>
<gene>
    <name evidence="1" type="ORF">SSCH_520055</name>
</gene>
<protein>
    <recommendedName>
        <fullName evidence="3">NGG1p interacting factor NIF3</fullName>
    </recommendedName>
</protein>
<evidence type="ECO:0000313" key="1">
    <source>
        <dbReference type="EMBL" id="CEO89594.1"/>
    </source>
</evidence>
<dbReference type="Proteomes" id="UP000046155">
    <property type="component" value="Unassembled WGS sequence"/>
</dbReference>
<dbReference type="SUPFAM" id="SSF102705">
    <property type="entry name" value="NIF3 (NGG1p interacting factor 3)-like"/>
    <property type="match status" value="1"/>
</dbReference>
<sequence>MRIQEIYEIAIRKGIAVDPRGEEGVRKELARRKKDFDDLQESEKKDFDQESLRNPYSDTRVLCGDSELDVRVVLAGIDMEVGEVLLADRLREKGKRIDLIISHHPEGKALAALYGVMHIQEDELHQLGVPINVAEGLMAGRIAEVERRFMPMNHNRSVDAAALLGIPLMCVHTPADNLVQDFLNRHFAKNEPERVGDIVTLLKDIPEYREAVKRNAGPKIVAGKEKGSAGKIFVDMTGGTSGAKESFEKMAAAGVGTIVGMHMSEPYRKEAEKHHINVVIAGHMASDSLGLNLFLDELVQRGVEVIPCSGLLRVSRL</sequence>
<evidence type="ECO:0000313" key="2">
    <source>
        <dbReference type="Proteomes" id="UP000046155"/>
    </source>
</evidence>